<reference evidence="1" key="1">
    <citation type="journal article" date="2014" name="Front. Microbiol.">
        <title>High frequency of phylogenetically diverse reductive dehalogenase-homologous genes in deep subseafloor sedimentary metagenomes.</title>
        <authorList>
            <person name="Kawai M."/>
            <person name="Futagami T."/>
            <person name="Toyoda A."/>
            <person name="Takaki Y."/>
            <person name="Nishi S."/>
            <person name="Hori S."/>
            <person name="Arai W."/>
            <person name="Tsubouchi T."/>
            <person name="Morono Y."/>
            <person name="Uchiyama I."/>
            <person name="Ito T."/>
            <person name="Fujiyama A."/>
            <person name="Inagaki F."/>
            <person name="Takami H."/>
        </authorList>
    </citation>
    <scope>NUCLEOTIDE SEQUENCE</scope>
    <source>
        <strain evidence="1">Expedition CK06-06</strain>
    </source>
</reference>
<feature type="non-terminal residue" evidence="1">
    <location>
        <position position="1"/>
    </location>
</feature>
<sequence>LYSQIDDINARIKDVERGKGVTSILNSMLYSGENGRQMLRQFYVLGSQGESAALAMKRASELSAYHEPDGVMDKYLNAGANTFWPMFAVIASAGVPGIGSGLAMAAMGTPMGTDTYLDLRQREVARPESVLAASAVGVGGAAIEAFTGPLAGKVLGGTGNRVARLKYLSRAMSAGDDAATGIIKGIKTGRLNLKSANEAMKAYFGSDTSKLQALVRMGKEQATETLTGGIEEWLQQGIQIGLSEAALANEGLDSL</sequence>
<accession>X0VBK0</accession>
<dbReference type="EMBL" id="BARS01039130">
    <property type="protein sequence ID" value="GAG15695.1"/>
    <property type="molecule type" value="Genomic_DNA"/>
</dbReference>
<protein>
    <submittedName>
        <fullName evidence="1">Uncharacterized protein</fullName>
    </submittedName>
</protein>
<gene>
    <name evidence="1" type="ORF">S01H1_59802</name>
</gene>
<name>X0VBK0_9ZZZZ</name>
<evidence type="ECO:0000313" key="1">
    <source>
        <dbReference type="EMBL" id="GAG15695.1"/>
    </source>
</evidence>
<organism evidence="1">
    <name type="scientific">marine sediment metagenome</name>
    <dbReference type="NCBI Taxonomy" id="412755"/>
    <lineage>
        <taxon>unclassified sequences</taxon>
        <taxon>metagenomes</taxon>
        <taxon>ecological metagenomes</taxon>
    </lineage>
</organism>
<feature type="non-terminal residue" evidence="1">
    <location>
        <position position="255"/>
    </location>
</feature>
<proteinExistence type="predicted"/>
<dbReference type="AlphaFoldDB" id="X0VBK0"/>
<comment type="caution">
    <text evidence="1">The sequence shown here is derived from an EMBL/GenBank/DDBJ whole genome shotgun (WGS) entry which is preliminary data.</text>
</comment>